<protein>
    <submittedName>
        <fullName evidence="2">Uncharacterized protein</fullName>
    </submittedName>
</protein>
<sequence>MKTHSFFNKVAVTTAVILLVVVTIRPNAVVAAYIDCTSTSFDLFNKTYTSCNTTGLSTPTYNSYSDYSYYLRQNQYREEARNNLLKLELEALANKLRAEQKQDNDVLKLRIDTLTQDVKILFARVFGRQPTVGESNYWVLRGYKETLSNLSLEDKMRYYLSLGKSTPSTSTSRVTAILAEFGTGNTTRIAPSVLSDEIANLAVPAVVEQEFRAVYGKKPNIGESDYWKQRARSDKKNLPALRDAMKYWLAQGFSPVLEKGYIYAPLVK</sequence>
<dbReference type="Proteomes" id="UP000177941">
    <property type="component" value="Unassembled WGS sequence"/>
</dbReference>
<keyword evidence="1" id="KW-0175">Coiled coil</keyword>
<name>A0A1G1X6S2_9BACT</name>
<evidence type="ECO:0000256" key="1">
    <source>
        <dbReference type="SAM" id="Coils"/>
    </source>
</evidence>
<feature type="coiled-coil region" evidence="1">
    <location>
        <begin position="82"/>
        <end position="117"/>
    </location>
</feature>
<gene>
    <name evidence="2" type="ORF">A3E36_00050</name>
</gene>
<evidence type="ECO:0000313" key="3">
    <source>
        <dbReference type="Proteomes" id="UP000177941"/>
    </source>
</evidence>
<proteinExistence type="predicted"/>
<organism evidence="2 3">
    <name type="scientific">Candidatus Andersenbacteria bacterium RIFCSPHIGHO2_12_FULL_45_11b</name>
    <dbReference type="NCBI Taxonomy" id="1797282"/>
    <lineage>
        <taxon>Bacteria</taxon>
        <taxon>Candidatus Anderseniibacteriota</taxon>
    </lineage>
</organism>
<comment type="caution">
    <text evidence="2">The sequence shown here is derived from an EMBL/GenBank/DDBJ whole genome shotgun (WGS) entry which is preliminary data.</text>
</comment>
<evidence type="ECO:0000313" key="2">
    <source>
        <dbReference type="EMBL" id="OGY35674.1"/>
    </source>
</evidence>
<dbReference type="EMBL" id="MHHS01000047">
    <property type="protein sequence ID" value="OGY35674.1"/>
    <property type="molecule type" value="Genomic_DNA"/>
</dbReference>
<dbReference type="AlphaFoldDB" id="A0A1G1X6S2"/>
<accession>A0A1G1X6S2</accession>
<reference evidence="2 3" key="1">
    <citation type="journal article" date="2016" name="Nat. Commun.">
        <title>Thousands of microbial genomes shed light on interconnected biogeochemical processes in an aquifer system.</title>
        <authorList>
            <person name="Anantharaman K."/>
            <person name="Brown C.T."/>
            <person name="Hug L.A."/>
            <person name="Sharon I."/>
            <person name="Castelle C.J."/>
            <person name="Probst A.J."/>
            <person name="Thomas B.C."/>
            <person name="Singh A."/>
            <person name="Wilkins M.J."/>
            <person name="Karaoz U."/>
            <person name="Brodie E.L."/>
            <person name="Williams K.H."/>
            <person name="Hubbard S.S."/>
            <person name="Banfield J.F."/>
        </authorList>
    </citation>
    <scope>NUCLEOTIDE SEQUENCE [LARGE SCALE GENOMIC DNA]</scope>
</reference>